<evidence type="ECO:0000256" key="1">
    <source>
        <dbReference type="SAM" id="MobiDB-lite"/>
    </source>
</evidence>
<feature type="compositionally biased region" description="Low complexity" evidence="1">
    <location>
        <begin position="205"/>
        <end position="214"/>
    </location>
</feature>
<protein>
    <submittedName>
        <fullName evidence="2">Uncharacterized protein</fullName>
    </submittedName>
</protein>
<name>A0ABQ6M9U4_9STRA</name>
<sequence>MTSATVSSGRTHLSYGMFDRSYHQVTSANPKLRFDGLQGTLDHHWAKHIERKQQLLSRKTRNSLVKTYTKLQGHAKIKEESLRWTRPANLDNWELHKGSYEQASIPTELPDYRPSPPAPLVFASTAPAASHLPGSPPRPGSPVLPPASVPPPGSLTKPQLLTSLFASLSRFTPSTTMNSPSVRKYLLASLRAAVDGVNSRGGSRPETQTQTQEEQPPRPASAKTKSRQIPYRDAMHFGKPGAYMSPVATHHLAKARAKLDPSKESPPPLSPPGPNDAAALLKEWHRSKRENRPRPWTAPSRKQSRPASTKPTSFQINLSDYCPDPASCAELLTSLHLSLHPSQTSPALPFSLDIDFRNNNMSSCLSLGGEEMKEALESLLVHPGISGMDLRENDNVGPDEDEEILRATGGGSNGVQTLADSAAQKREDLRHATASPPLDKLLLDERQEEGDYEADFEEDEESPPHLVAPRPPISPAVVPESSVGSLACMSAVTDLADNQGYLADPKHKMEFNNYPGMPGESTLPSF</sequence>
<feature type="region of interest" description="Disordered" evidence="1">
    <location>
        <begin position="424"/>
        <end position="443"/>
    </location>
</feature>
<keyword evidence="3" id="KW-1185">Reference proteome</keyword>
<feature type="region of interest" description="Disordered" evidence="1">
    <location>
        <begin position="448"/>
        <end position="483"/>
    </location>
</feature>
<evidence type="ECO:0000313" key="3">
    <source>
        <dbReference type="Proteomes" id="UP001165060"/>
    </source>
</evidence>
<feature type="region of interest" description="Disordered" evidence="1">
    <location>
        <begin position="253"/>
        <end position="312"/>
    </location>
</feature>
<dbReference type="EMBL" id="BRYB01003893">
    <property type="protein sequence ID" value="GMI22349.1"/>
    <property type="molecule type" value="Genomic_DNA"/>
</dbReference>
<accession>A0ABQ6M9U4</accession>
<feature type="region of interest" description="Disordered" evidence="1">
    <location>
        <begin position="394"/>
        <end position="416"/>
    </location>
</feature>
<feature type="compositionally biased region" description="Pro residues" evidence="1">
    <location>
        <begin position="134"/>
        <end position="153"/>
    </location>
</feature>
<dbReference type="Proteomes" id="UP001165060">
    <property type="component" value="Unassembled WGS sequence"/>
</dbReference>
<comment type="caution">
    <text evidence="2">The sequence shown here is derived from an EMBL/GenBank/DDBJ whole genome shotgun (WGS) entry which is preliminary data.</text>
</comment>
<evidence type="ECO:0000313" key="2">
    <source>
        <dbReference type="EMBL" id="GMI22349.1"/>
    </source>
</evidence>
<feature type="region of interest" description="Disordered" evidence="1">
    <location>
        <begin position="196"/>
        <end position="231"/>
    </location>
</feature>
<feature type="compositionally biased region" description="Acidic residues" evidence="1">
    <location>
        <begin position="448"/>
        <end position="461"/>
    </location>
</feature>
<feature type="region of interest" description="Disordered" evidence="1">
    <location>
        <begin position="127"/>
        <end position="156"/>
    </location>
</feature>
<proteinExistence type="predicted"/>
<gene>
    <name evidence="2" type="ORF">TeGR_g4749</name>
</gene>
<reference evidence="2 3" key="1">
    <citation type="journal article" date="2023" name="Commun. Biol.">
        <title>Genome analysis of Parmales, the sister group of diatoms, reveals the evolutionary specialization of diatoms from phago-mixotrophs to photoautotrophs.</title>
        <authorList>
            <person name="Ban H."/>
            <person name="Sato S."/>
            <person name="Yoshikawa S."/>
            <person name="Yamada K."/>
            <person name="Nakamura Y."/>
            <person name="Ichinomiya M."/>
            <person name="Sato N."/>
            <person name="Blanc-Mathieu R."/>
            <person name="Endo H."/>
            <person name="Kuwata A."/>
            <person name="Ogata H."/>
        </authorList>
    </citation>
    <scope>NUCLEOTIDE SEQUENCE [LARGE SCALE GENOMIC DNA]</scope>
</reference>
<organism evidence="2 3">
    <name type="scientific">Tetraparma gracilis</name>
    <dbReference type="NCBI Taxonomy" id="2962635"/>
    <lineage>
        <taxon>Eukaryota</taxon>
        <taxon>Sar</taxon>
        <taxon>Stramenopiles</taxon>
        <taxon>Ochrophyta</taxon>
        <taxon>Bolidophyceae</taxon>
        <taxon>Parmales</taxon>
        <taxon>Triparmaceae</taxon>
        <taxon>Tetraparma</taxon>
    </lineage>
</organism>
<feature type="region of interest" description="Disordered" evidence="1">
    <location>
        <begin position="506"/>
        <end position="526"/>
    </location>
</feature>
<feature type="non-terminal residue" evidence="2">
    <location>
        <position position="526"/>
    </location>
</feature>
<feature type="compositionally biased region" description="Pro residues" evidence="1">
    <location>
        <begin position="264"/>
        <end position="274"/>
    </location>
</feature>